<evidence type="ECO:0000313" key="6">
    <source>
        <dbReference type="EMBL" id="NDL64439.1"/>
    </source>
</evidence>
<evidence type="ECO:0000256" key="3">
    <source>
        <dbReference type="PROSITE-ProRule" id="PRU00023"/>
    </source>
</evidence>
<dbReference type="PANTHER" id="PTHR24198">
    <property type="entry name" value="ANKYRIN REPEAT AND PROTEIN KINASE DOMAIN-CONTAINING PROTEIN"/>
    <property type="match status" value="1"/>
</dbReference>
<feature type="repeat" description="ANK" evidence="3">
    <location>
        <begin position="394"/>
        <end position="416"/>
    </location>
</feature>
<keyword evidence="7" id="KW-1185">Reference proteome</keyword>
<dbReference type="InterPro" id="IPR001810">
    <property type="entry name" value="F-box_dom"/>
</dbReference>
<keyword evidence="2 3" id="KW-0040">ANK repeat</keyword>
<evidence type="ECO:0000313" key="7">
    <source>
        <dbReference type="Proteomes" id="UP000461443"/>
    </source>
</evidence>
<dbReference type="Proteomes" id="UP000461443">
    <property type="component" value="Unassembled WGS sequence"/>
</dbReference>
<evidence type="ECO:0000256" key="2">
    <source>
        <dbReference type="ARBA" id="ARBA00023043"/>
    </source>
</evidence>
<keyword evidence="1" id="KW-0677">Repeat</keyword>
<gene>
    <name evidence="6" type="ORF">GRH90_17030</name>
</gene>
<dbReference type="EMBL" id="WUBS01000012">
    <property type="protein sequence ID" value="NDL64439.1"/>
    <property type="molecule type" value="Genomic_DNA"/>
</dbReference>
<reference evidence="6 7" key="2">
    <citation type="submission" date="2020-02" db="EMBL/GenBank/DDBJ databases">
        <title>The new genus of Enterobacteriales.</title>
        <authorList>
            <person name="Kim I.S."/>
        </authorList>
    </citation>
    <scope>NUCLEOTIDE SEQUENCE [LARGE SCALE GENOMIC DNA]</scope>
    <source>
        <strain evidence="6 7">SAP-6</strain>
    </source>
</reference>
<feature type="region of interest" description="Disordered" evidence="4">
    <location>
        <begin position="1"/>
        <end position="23"/>
    </location>
</feature>
<dbReference type="SUPFAM" id="SSF48403">
    <property type="entry name" value="Ankyrin repeat"/>
    <property type="match status" value="1"/>
</dbReference>
<dbReference type="Gene3D" id="1.25.40.20">
    <property type="entry name" value="Ankyrin repeat-containing domain"/>
    <property type="match status" value="2"/>
</dbReference>
<dbReference type="InterPro" id="IPR002110">
    <property type="entry name" value="Ankyrin_rpt"/>
</dbReference>
<dbReference type="PANTHER" id="PTHR24198:SF165">
    <property type="entry name" value="ANKYRIN REPEAT-CONTAINING PROTEIN-RELATED"/>
    <property type="match status" value="1"/>
</dbReference>
<dbReference type="SMART" id="SM00248">
    <property type="entry name" value="ANK"/>
    <property type="match status" value="4"/>
</dbReference>
<dbReference type="Pfam" id="PF12796">
    <property type="entry name" value="Ank_2"/>
    <property type="match status" value="2"/>
</dbReference>
<accession>A0A845SKE7</accession>
<reference evidence="6 7" key="1">
    <citation type="submission" date="2019-12" db="EMBL/GenBank/DDBJ databases">
        <authorList>
            <person name="Lee S.D."/>
        </authorList>
    </citation>
    <scope>NUCLEOTIDE SEQUENCE [LARGE SCALE GENOMIC DNA]</scope>
    <source>
        <strain evidence="6 7">SAP-6</strain>
    </source>
</reference>
<dbReference type="PROSITE" id="PS50088">
    <property type="entry name" value="ANK_REPEAT"/>
    <property type="match status" value="1"/>
</dbReference>
<organism evidence="6 7">
    <name type="scientific">Acerihabitans arboris</name>
    <dbReference type="NCBI Taxonomy" id="2691583"/>
    <lineage>
        <taxon>Bacteria</taxon>
        <taxon>Pseudomonadati</taxon>
        <taxon>Pseudomonadota</taxon>
        <taxon>Gammaproteobacteria</taxon>
        <taxon>Enterobacterales</taxon>
        <taxon>Pectobacteriaceae</taxon>
        <taxon>Acerihabitans</taxon>
    </lineage>
</organism>
<dbReference type="PROSITE" id="PS50297">
    <property type="entry name" value="ANK_REP_REGION"/>
    <property type="match status" value="1"/>
</dbReference>
<comment type="caution">
    <text evidence="6">The sequence shown here is derived from an EMBL/GenBank/DDBJ whole genome shotgun (WGS) entry which is preliminary data.</text>
</comment>
<feature type="domain" description="F-box" evidence="5">
    <location>
        <begin position="43"/>
        <end position="87"/>
    </location>
</feature>
<evidence type="ECO:0000256" key="1">
    <source>
        <dbReference type="ARBA" id="ARBA00022737"/>
    </source>
</evidence>
<dbReference type="RefSeq" id="WP_162367157.1">
    <property type="nucleotide sequence ID" value="NZ_WUBS01000012.1"/>
</dbReference>
<sequence>MIGETIAGSTRAPDSLHASNGRIDKNQPSFIDALSYVGQSASTIGYTSLPQEMIELILGKLKSEDMLRIADLNKQTWKAASHIFFKIDKKEKYHIADHIIRIQNNHTHALKNLIRMEGGIFNIYDKGGYPPMIQAAVRHDRGDILNILLEMNEPVKNSNNKATALPYNFSHDLSFAFGSAIRKNNISAIDNILNYPGVNIGLHREIFNHSPILCHLFATGAEIATIKKIIDSGQCDTNQRDEYGHTALYHAVNFGEPNRVRFLLEQEGQKVNNEVQRNLADGLPNNNDHMSESIVELAAQRHYFAIIELLILHGQKNWDVSSKNGSRVIELAAMRNQPRIINALIKIGVDFSEKLYSPFVFEFPLHRLARQRFDNVIEALRSLPDIQVNAKDSAGNTPLHIAVEEGYVNSVEALLKYPDIDITARNQEGQTAKELADASYGVEHKIARLFAGKS</sequence>
<dbReference type="InterPro" id="IPR036770">
    <property type="entry name" value="Ankyrin_rpt-contain_sf"/>
</dbReference>
<dbReference type="PROSITE" id="PS50181">
    <property type="entry name" value="FBOX"/>
    <property type="match status" value="1"/>
</dbReference>
<evidence type="ECO:0000259" key="5">
    <source>
        <dbReference type="PROSITE" id="PS50181"/>
    </source>
</evidence>
<dbReference type="AlphaFoldDB" id="A0A845SKE7"/>
<proteinExistence type="predicted"/>
<protein>
    <recommendedName>
        <fullName evidence="5">F-box domain-containing protein</fullName>
    </recommendedName>
</protein>
<evidence type="ECO:0000256" key="4">
    <source>
        <dbReference type="SAM" id="MobiDB-lite"/>
    </source>
</evidence>
<name>A0A845SKE7_9GAMM</name>